<feature type="region of interest" description="Disordered" evidence="1">
    <location>
        <begin position="1"/>
        <end position="34"/>
    </location>
</feature>
<feature type="compositionally biased region" description="Polar residues" evidence="1">
    <location>
        <begin position="330"/>
        <end position="356"/>
    </location>
</feature>
<feature type="compositionally biased region" description="Polar residues" evidence="1">
    <location>
        <begin position="16"/>
        <end position="34"/>
    </location>
</feature>
<dbReference type="Pfam" id="PF03004">
    <property type="entry name" value="Transposase_24"/>
    <property type="match status" value="1"/>
</dbReference>
<proteinExistence type="predicted"/>
<organism evidence="2 3">
    <name type="scientific">Colocasia esculenta</name>
    <name type="common">Wild taro</name>
    <name type="synonym">Arum esculentum</name>
    <dbReference type="NCBI Taxonomy" id="4460"/>
    <lineage>
        <taxon>Eukaryota</taxon>
        <taxon>Viridiplantae</taxon>
        <taxon>Streptophyta</taxon>
        <taxon>Embryophyta</taxon>
        <taxon>Tracheophyta</taxon>
        <taxon>Spermatophyta</taxon>
        <taxon>Magnoliopsida</taxon>
        <taxon>Liliopsida</taxon>
        <taxon>Araceae</taxon>
        <taxon>Aroideae</taxon>
        <taxon>Colocasieae</taxon>
        <taxon>Colocasia</taxon>
    </lineage>
</organism>
<reference evidence="2" key="1">
    <citation type="submission" date="2017-07" db="EMBL/GenBank/DDBJ databases">
        <title>Taro Niue Genome Assembly and Annotation.</title>
        <authorList>
            <person name="Atibalentja N."/>
            <person name="Keating K."/>
            <person name="Fields C.J."/>
        </authorList>
    </citation>
    <scope>NUCLEOTIDE SEQUENCE</scope>
    <source>
        <strain evidence="2">Niue_2</strain>
        <tissue evidence="2">Leaf</tissue>
    </source>
</reference>
<evidence type="ECO:0000313" key="3">
    <source>
        <dbReference type="Proteomes" id="UP000652761"/>
    </source>
</evidence>
<protein>
    <submittedName>
        <fullName evidence="2">Uncharacterized protein</fullName>
    </submittedName>
</protein>
<feature type="region of interest" description="Disordered" evidence="1">
    <location>
        <begin position="321"/>
        <end position="356"/>
    </location>
</feature>
<name>A0A843XAA3_COLES</name>
<sequence length="356" mass="38849">MVCGGCSGRGSTSSGAPSTSIGRGSTPIGFTSPTTTLVVPATDVESHHPAAEEVAQPAGCQPCWISGGKIDPGSASGYITSLLHAHILGPVDSSKEFPPSVRDLGGIRSRERRISLEHEPLWESTTKTNFRKTMWEVRDKAAKIAGNQDPTAWMDYSPVWMRRDYWESHCHCSVTGPCLSEKNVHTSGSVPYATHSQKLCHEIECAPTFRELFDRTHKRKGTDDYASESARTIVKTYDRTMEDRYAESTPQPDLDLEACVDAVGGPRKGRVYFFGDSLDTTPYVSSVAPSTYASGWLAYMHFSQPRYTVTGQMEAGQYGNKEKMGKLPHTSGSSPMPQWDSPSNRSVGAHLSSTCV</sequence>
<gene>
    <name evidence="2" type="ORF">Taro_049206</name>
</gene>
<dbReference type="Proteomes" id="UP000652761">
    <property type="component" value="Unassembled WGS sequence"/>
</dbReference>
<evidence type="ECO:0000313" key="2">
    <source>
        <dbReference type="EMBL" id="MQM16252.1"/>
    </source>
</evidence>
<dbReference type="InterPro" id="IPR004252">
    <property type="entry name" value="Probable_transposase_24"/>
</dbReference>
<dbReference type="EMBL" id="NMUH01006922">
    <property type="protein sequence ID" value="MQM16252.1"/>
    <property type="molecule type" value="Genomic_DNA"/>
</dbReference>
<comment type="caution">
    <text evidence="2">The sequence shown here is derived from an EMBL/GenBank/DDBJ whole genome shotgun (WGS) entry which is preliminary data.</text>
</comment>
<accession>A0A843XAA3</accession>
<evidence type="ECO:0000256" key="1">
    <source>
        <dbReference type="SAM" id="MobiDB-lite"/>
    </source>
</evidence>
<keyword evidence="3" id="KW-1185">Reference proteome</keyword>
<dbReference type="AlphaFoldDB" id="A0A843XAA3"/>